<dbReference type="EMBL" id="JBHTKJ010000034">
    <property type="protein sequence ID" value="MFD1039308.1"/>
    <property type="molecule type" value="Genomic_DNA"/>
</dbReference>
<dbReference type="PANTHER" id="PTHR43328:SF1">
    <property type="entry name" value="N-ACETYLTRANSFERASE DOMAIN-CONTAINING PROTEIN"/>
    <property type="match status" value="1"/>
</dbReference>
<proteinExistence type="predicted"/>
<dbReference type="Gene3D" id="3.40.630.30">
    <property type="match status" value="1"/>
</dbReference>
<keyword evidence="3" id="KW-1185">Reference proteome</keyword>
<evidence type="ECO:0000259" key="1">
    <source>
        <dbReference type="PROSITE" id="PS51186"/>
    </source>
</evidence>
<keyword evidence="2" id="KW-0808">Transferase</keyword>
<evidence type="ECO:0000313" key="3">
    <source>
        <dbReference type="Proteomes" id="UP001597040"/>
    </source>
</evidence>
<dbReference type="InterPro" id="IPR016181">
    <property type="entry name" value="Acyl_CoA_acyltransferase"/>
</dbReference>
<dbReference type="SUPFAM" id="SSF55729">
    <property type="entry name" value="Acyl-CoA N-acyltransferases (Nat)"/>
    <property type="match status" value="1"/>
</dbReference>
<dbReference type="PANTHER" id="PTHR43328">
    <property type="entry name" value="ACETYLTRANSFERASE-RELATED"/>
    <property type="match status" value="1"/>
</dbReference>
<reference evidence="3" key="1">
    <citation type="journal article" date="2019" name="Int. J. Syst. Evol. Microbiol.">
        <title>The Global Catalogue of Microorganisms (GCM) 10K type strain sequencing project: providing services to taxonomists for standard genome sequencing and annotation.</title>
        <authorList>
            <consortium name="The Broad Institute Genomics Platform"/>
            <consortium name="The Broad Institute Genome Sequencing Center for Infectious Disease"/>
            <person name="Wu L."/>
            <person name="Ma J."/>
        </authorList>
    </citation>
    <scope>NUCLEOTIDE SEQUENCE [LARGE SCALE GENOMIC DNA]</scope>
    <source>
        <strain evidence="3">CCUG 56754</strain>
    </source>
</reference>
<dbReference type="RefSeq" id="WP_390362969.1">
    <property type="nucleotide sequence ID" value="NZ_JBHTKJ010000034.1"/>
</dbReference>
<keyword evidence="2" id="KW-0012">Acyltransferase</keyword>
<dbReference type="InterPro" id="IPR000182">
    <property type="entry name" value="GNAT_dom"/>
</dbReference>
<dbReference type="Proteomes" id="UP001597040">
    <property type="component" value="Unassembled WGS sequence"/>
</dbReference>
<protein>
    <submittedName>
        <fullName evidence="2">GNAT family N-acetyltransferase</fullName>
        <ecNumber evidence="2">2.3.-.-</ecNumber>
    </submittedName>
</protein>
<dbReference type="GO" id="GO:0016746">
    <property type="term" value="F:acyltransferase activity"/>
    <property type="evidence" value="ECO:0007669"/>
    <property type="project" value="UniProtKB-KW"/>
</dbReference>
<sequence>MEYRTREDVHLRDVTKEDLHPFFEQQLDSSANYMAAFTSKDPTDKVAFMKHWTTILENQSMIKKTIYCKGCVVGNIVKFKQFGKLGVSYWIGKEYWGKGIATYALLNFLEIVIDRPLYARAAKDNAASIRVLEKCGFKKVGEDIGFSNARSEDVEEFILKLEGQ</sequence>
<comment type="caution">
    <text evidence="2">The sequence shown here is derived from an EMBL/GenBank/DDBJ whole genome shotgun (WGS) entry which is preliminary data.</text>
</comment>
<evidence type="ECO:0000313" key="2">
    <source>
        <dbReference type="EMBL" id="MFD1039308.1"/>
    </source>
</evidence>
<feature type="domain" description="N-acetyltransferase" evidence="1">
    <location>
        <begin position="9"/>
        <end position="164"/>
    </location>
</feature>
<gene>
    <name evidence="2" type="ORF">ACFQ3N_13025</name>
</gene>
<name>A0ABW3LLN6_9BACI</name>
<dbReference type="PROSITE" id="PS51186">
    <property type="entry name" value="GNAT"/>
    <property type="match status" value="1"/>
</dbReference>
<dbReference type="Pfam" id="PF13302">
    <property type="entry name" value="Acetyltransf_3"/>
    <property type="match status" value="1"/>
</dbReference>
<dbReference type="EC" id="2.3.-.-" evidence="2"/>
<organism evidence="2 3">
    <name type="scientific">Virgibacillus byunsanensis</name>
    <dbReference type="NCBI Taxonomy" id="570945"/>
    <lineage>
        <taxon>Bacteria</taxon>
        <taxon>Bacillati</taxon>
        <taxon>Bacillota</taxon>
        <taxon>Bacilli</taxon>
        <taxon>Bacillales</taxon>
        <taxon>Bacillaceae</taxon>
        <taxon>Virgibacillus</taxon>
    </lineage>
</organism>
<accession>A0ABW3LLN6</accession>